<dbReference type="InterPro" id="IPR007627">
    <property type="entry name" value="RNA_pol_sigma70_r2"/>
</dbReference>
<dbReference type="SUPFAM" id="SSF88946">
    <property type="entry name" value="Sigma2 domain of RNA polymerase sigma factors"/>
    <property type="match status" value="1"/>
</dbReference>
<dbReference type="InterPro" id="IPR052704">
    <property type="entry name" value="ECF_Sigma-70_Domain"/>
</dbReference>
<dbReference type="NCBIfam" id="TIGR02960">
    <property type="entry name" value="SigX5"/>
    <property type="match status" value="1"/>
</dbReference>
<keyword evidence="5" id="KW-0804">Transcription</keyword>
<organism evidence="8 9">
    <name type="scientific">Actinomadura fulvescens</name>
    <dbReference type="NCBI Taxonomy" id="46160"/>
    <lineage>
        <taxon>Bacteria</taxon>
        <taxon>Bacillati</taxon>
        <taxon>Actinomycetota</taxon>
        <taxon>Actinomycetes</taxon>
        <taxon>Streptosporangiales</taxon>
        <taxon>Thermomonosporaceae</taxon>
        <taxon>Actinomadura</taxon>
    </lineage>
</organism>
<dbReference type="InterPro" id="IPR036388">
    <property type="entry name" value="WH-like_DNA-bd_sf"/>
</dbReference>
<feature type="domain" description="RNA polymerase sigma-70 region 2" evidence="6">
    <location>
        <begin position="12"/>
        <end position="80"/>
    </location>
</feature>
<comment type="subunit">
    <text evidence="2">Interacts transiently with the RNA polymerase catalytic core formed by RpoA, RpoB, RpoC and RpoZ (2 alpha, 1 beta, 1 beta' and 1 omega subunit) to form the RNA polymerase holoenzyme that can initiate transcription.</text>
</comment>
<evidence type="ECO:0000259" key="6">
    <source>
        <dbReference type="Pfam" id="PF04542"/>
    </source>
</evidence>
<evidence type="ECO:0000313" key="9">
    <source>
        <dbReference type="Proteomes" id="UP001501509"/>
    </source>
</evidence>
<dbReference type="NCBIfam" id="NF006089">
    <property type="entry name" value="PRK08241.1"/>
    <property type="match status" value="1"/>
</dbReference>
<dbReference type="PANTHER" id="PTHR30173">
    <property type="entry name" value="SIGMA 19 FACTOR"/>
    <property type="match status" value="1"/>
</dbReference>
<dbReference type="Gene3D" id="3.10.450.50">
    <property type="match status" value="1"/>
</dbReference>
<dbReference type="EMBL" id="BAAATD010000014">
    <property type="protein sequence ID" value="GAA2629836.1"/>
    <property type="molecule type" value="Genomic_DNA"/>
</dbReference>
<reference evidence="8 9" key="1">
    <citation type="journal article" date="2019" name="Int. J. Syst. Evol. Microbiol.">
        <title>The Global Catalogue of Microorganisms (GCM) 10K type strain sequencing project: providing services to taxonomists for standard genome sequencing and annotation.</title>
        <authorList>
            <consortium name="The Broad Institute Genomics Platform"/>
            <consortium name="The Broad Institute Genome Sequencing Center for Infectious Disease"/>
            <person name="Wu L."/>
            <person name="Ma J."/>
        </authorList>
    </citation>
    <scope>NUCLEOTIDE SEQUENCE [LARGE SCALE GENOMIC DNA]</scope>
    <source>
        <strain evidence="8 9">JCM 6833</strain>
    </source>
</reference>
<keyword evidence="9" id="KW-1185">Reference proteome</keyword>
<proteinExistence type="inferred from homology"/>
<keyword evidence="4" id="KW-0731">Sigma factor</keyword>
<keyword evidence="3" id="KW-0805">Transcription regulation</keyword>
<sequence>MGVTETDEFAGLVEPFRRELLAHCYRMMGTFDEAEDLVQETFLRAWRSYGGFEGRSSLRVWLYKIATNACLNARERRSRRPLPSGLGPPADDPDLPPKAAGEVVWLQPIPDTVVTSGLGDPAAIVTARERLRLTLIASLQHLSPRQRAVYILREALEFPASDVAEMMGTSVAAVKSMLQRARASMAQVTDTAEQVVEPDEPKARVLLDNYMSAFENSDLDALERALRKDAALEMVGYTTWFSGVETCLRYLAQVIGPPGTWRMAPTSANGQPAAAVYRRGDDGYHAFGVAVLTATNEGISRIVLFSDPSLLPRFGLPPTPTHSTRSREVY</sequence>
<dbReference type="Gene3D" id="1.10.10.10">
    <property type="entry name" value="Winged helix-like DNA-binding domain superfamily/Winged helix DNA-binding domain"/>
    <property type="match status" value="1"/>
</dbReference>
<name>A0ABN3QLS7_9ACTN</name>
<evidence type="ECO:0000256" key="1">
    <source>
        <dbReference type="ARBA" id="ARBA00010641"/>
    </source>
</evidence>
<protein>
    <submittedName>
        <fullName evidence="8">Sigma-70 family RNA polymerase sigma factor</fullName>
    </submittedName>
</protein>
<dbReference type="InterPro" id="IPR014305">
    <property type="entry name" value="RNA_pol_sigma-G_actinobac"/>
</dbReference>
<evidence type="ECO:0000256" key="4">
    <source>
        <dbReference type="ARBA" id="ARBA00023082"/>
    </source>
</evidence>
<dbReference type="CDD" id="cd06171">
    <property type="entry name" value="Sigma70_r4"/>
    <property type="match status" value="1"/>
</dbReference>
<comment type="caution">
    <text evidence="8">The sequence shown here is derived from an EMBL/GenBank/DDBJ whole genome shotgun (WGS) entry which is preliminary data.</text>
</comment>
<feature type="domain" description="RNA polymerase sigma factor 70 region 4 type 2" evidence="7">
    <location>
        <begin position="135"/>
        <end position="185"/>
    </location>
</feature>
<dbReference type="RefSeq" id="WP_344547663.1">
    <property type="nucleotide sequence ID" value="NZ_BAAATD010000014.1"/>
</dbReference>
<evidence type="ECO:0000313" key="8">
    <source>
        <dbReference type="EMBL" id="GAA2629836.1"/>
    </source>
</evidence>
<dbReference type="InterPro" id="IPR013249">
    <property type="entry name" value="RNA_pol_sigma70_r4_t2"/>
</dbReference>
<dbReference type="Gene3D" id="1.10.1740.10">
    <property type="match status" value="1"/>
</dbReference>
<dbReference type="Pfam" id="PF04542">
    <property type="entry name" value="Sigma70_r2"/>
    <property type="match status" value="1"/>
</dbReference>
<dbReference type="InterPro" id="IPR013325">
    <property type="entry name" value="RNA_pol_sigma_r2"/>
</dbReference>
<dbReference type="Pfam" id="PF08281">
    <property type="entry name" value="Sigma70_r4_2"/>
    <property type="match status" value="1"/>
</dbReference>
<evidence type="ECO:0000256" key="3">
    <source>
        <dbReference type="ARBA" id="ARBA00023015"/>
    </source>
</evidence>
<evidence type="ECO:0000256" key="2">
    <source>
        <dbReference type="ARBA" id="ARBA00011344"/>
    </source>
</evidence>
<dbReference type="InterPro" id="IPR014284">
    <property type="entry name" value="RNA_pol_sigma-70_dom"/>
</dbReference>
<dbReference type="SUPFAM" id="SSF88659">
    <property type="entry name" value="Sigma3 and sigma4 domains of RNA polymerase sigma factors"/>
    <property type="match status" value="1"/>
</dbReference>
<comment type="similarity">
    <text evidence="1">Belongs to the sigma-70 factor family. ECF subfamily.</text>
</comment>
<dbReference type="NCBIfam" id="TIGR02937">
    <property type="entry name" value="sigma70-ECF"/>
    <property type="match status" value="1"/>
</dbReference>
<gene>
    <name evidence="8" type="ORF">GCM10010411_79460</name>
</gene>
<evidence type="ECO:0000256" key="5">
    <source>
        <dbReference type="ARBA" id="ARBA00023163"/>
    </source>
</evidence>
<dbReference type="PANTHER" id="PTHR30173:SF36">
    <property type="entry name" value="ECF RNA POLYMERASE SIGMA FACTOR SIGJ"/>
    <property type="match status" value="1"/>
</dbReference>
<dbReference type="InterPro" id="IPR013324">
    <property type="entry name" value="RNA_pol_sigma_r3/r4-like"/>
</dbReference>
<accession>A0ABN3QLS7</accession>
<dbReference type="SUPFAM" id="SSF54427">
    <property type="entry name" value="NTF2-like"/>
    <property type="match status" value="1"/>
</dbReference>
<dbReference type="InterPro" id="IPR032710">
    <property type="entry name" value="NTF2-like_dom_sf"/>
</dbReference>
<evidence type="ECO:0000259" key="7">
    <source>
        <dbReference type="Pfam" id="PF08281"/>
    </source>
</evidence>
<dbReference type="Proteomes" id="UP001501509">
    <property type="component" value="Unassembled WGS sequence"/>
</dbReference>